<gene>
    <name evidence="9" type="ORF">COCSUDRAFT_32636</name>
</gene>
<dbReference type="InterPro" id="IPR019379">
    <property type="entry name" value="Gamma_Secretase_Asp_P_PEN2"/>
</dbReference>
<feature type="transmembrane region" description="Helical" evidence="8">
    <location>
        <begin position="45"/>
        <end position="65"/>
    </location>
</feature>
<dbReference type="PANTHER" id="PTHR16318">
    <property type="entry name" value="GAMMA-SECRETASE SUBUNIT PEN-2"/>
    <property type="match status" value="1"/>
</dbReference>
<feature type="compositionally biased region" description="Polar residues" evidence="7">
    <location>
        <begin position="7"/>
        <end position="25"/>
    </location>
</feature>
<keyword evidence="5 8" id="KW-1133">Transmembrane helix</keyword>
<accession>I0Z426</accession>
<dbReference type="KEGG" id="csl:COCSUDRAFT_32636"/>
<evidence type="ECO:0000313" key="10">
    <source>
        <dbReference type="Proteomes" id="UP000007264"/>
    </source>
</evidence>
<sequence length="131" mass="14462">MDEERQGSQGASRMDPSSSTSSQYVETVDGDPLESPAARSLCRRLFLGGFALLPWLWFANAWLFWPHLQRQGDPVVRKYTQGSAVGFLIASAILLPWTLTFSIGGPSVVGQDVFQRWNVAGLDLQSWGIGF</sequence>
<dbReference type="STRING" id="574566.I0Z426"/>
<dbReference type="GO" id="GO:0007219">
    <property type="term" value="P:Notch signaling pathway"/>
    <property type="evidence" value="ECO:0007669"/>
    <property type="project" value="UniProtKB-KW"/>
</dbReference>
<keyword evidence="3 8" id="KW-0812">Transmembrane</keyword>
<dbReference type="OrthoDB" id="524898at2759"/>
<organism evidence="9 10">
    <name type="scientific">Coccomyxa subellipsoidea (strain C-169)</name>
    <name type="common">Green microalga</name>
    <dbReference type="NCBI Taxonomy" id="574566"/>
    <lineage>
        <taxon>Eukaryota</taxon>
        <taxon>Viridiplantae</taxon>
        <taxon>Chlorophyta</taxon>
        <taxon>core chlorophytes</taxon>
        <taxon>Trebouxiophyceae</taxon>
        <taxon>Trebouxiophyceae incertae sedis</taxon>
        <taxon>Coccomyxaceae</taxon>
        <taxon>Coccomyxa</taxon>
        <taxon>Coccomyxa subellipsoidea</taxon>
    </lineage>
</organism>
<keyword evidence="6 8" id="KW-0472">Membrane</keyword>
<evidence type="ECO:0000256" key="4">
    <source>
        <dbReference type="ARBA" id="ARBA00022976"/>
    </source>
</evidence>
<dbReference type="GeneID" id="17043397"/>
<keyword evidence="10" id="KW-1185">Reference proteome</keyword>
<evidence type="ECO:0000256" key="1">
    <source>
        <dbReference type="ARBA" id="ARBA00004141"/>
    </source>
</evidence>
<dbReference type="eggNOG" id="KOG3402">
    <property type="taxonomic scope" value="Eukaryota"/>
</dbReference>
<dbReference type="RefSeq" id="XP_005649939.1">
    <property type="nucleotide sequence ID" value="XM_005649882.1"/>
</dbReference>
<comment type="caution">
    <text evidence="9">The sequence shown here is derived from an EMBL/GenBank/DDBJ whole genome shotgun (WGS) entry which is preliminary data.</text>
</comment>
<proteinExistence type="inferred from homology"/>
<comment type="similarity">
    <text evidence="2">Belongs to the PEN-2 family.</text>
</comment>
<evidence type="ECO:0000256" key="5">
    <source>
        <dbReference type="ARBA" id="ARBA00022989"/>
    </source>
</evidence>
<dbReference type="GO" id="GO:0070765">
    <property type="term" value="C:gamma-secretase complex"/>
    <property type="evidence" value="ECO:0007669"/>
    <property type="project" value="TreeGrafter"/>
</dbReference>
<evidence type="ECO:0000313" key="9">
    <source>
        <dbReference type="EMBL" id="EIE25395.1"/>
    </source>
</evidence>
<dbReference type="EMBL" id="AGSI01000004">
    <property type="protein sequence ID" value="EIE25395.1"/>
    <property type="molecule type" value="Genomic_DNA"/>
</dbReference>
<evidence type="ECO:0000256" key="6">
    <source>
        <dbReference type="ARBA" id="ARBA00023136"/>
    </source>
</evidence>
<evidence type="ECO:0000256" key="8">
    <source>
        <dbReference type="SAM" id="Phobius"/>
    </source>
</evidence>
<name>I0Z426_COCSC</name>
<dbReference type="AlphaFoldDB" id="I0Z426"/>
<protein>
    <submittedName>
        <fullName evidence="9">Presenilin enhancer 2</fullName>
    </submittedName>
</protein>
<evidence type="ECO:0000256" key="3">
    <source>
        <dbReference type="ARBA" id="ARBA00022692"/>
    </source>
</evidence>
<reference evidence="9 10" key="1">
    <citation type="journal article" date="2012" name="Genome Biol.">
        <title>The genome of the polar eukaryotic microalga coccomyxa subellipsoidea reveals traits of cold adaptation.</title>
        <authorList>
            <person name="Blanc G."/>
            <person name="Agarkova I."/>
            <person name="Grimwood J."/>
            <person name="Kuo A."/>
            <person name="Brueggeman A."/>
            <person name="Dunigan D."/>
            <person name="Gurnon J."/>
            <person name="Ladunga I."/>
            <person name="Lindquist E."/>
            <person name="Lucas S."/>
            <person name="Pangilinan J."/>
            <person name="Proschold T."/>
            <person name="Salamov A."/>
            <person name="Schmutz J."/>
            <person name="Weeks D."/>
            <person name="Yamada T."/>
            <person name="Claverie J.M."/>
            <person name="Grigoriev I."/>
            <person name="Van Etten J."/>
            <person name="Lomsadze A."/>
            <person name="Borodovsky M."/>
        </authorList>
    </citation>
    <scope>NUCLEOTIDE SEQUENCE [LARGE SCALE GENOMIC DNA]</scope>
    <source>
        <strain evidence="9 10">C-169</strain>
    </source>
</reference>
<keyword evidence="4" id="KW-0914">Notch signaling pathway</keyword>
<feature type="region of interest" description="Disordered" evidence="7">
    <location>
        <begin position="1"/>
        <end position="35"/>
    </location>
</feature>
<dbReference type="Proteomes" id="UP000007264">
    <property type="component" value="Unassembled WGS sequence"/>
</dbReference>
<dbReference type="PANTHER" id="PTHR16318:SF0">
    <property type="entry name" value="GAMMA-SECRETASE SUBUNIT PEN-2"/>
    <property type="match status" value="1"/>
</dbReference>
<dbReference type="Pfam" id="PF10251">
    <property type="entry name" value="PEN-2"/>
    <property type="match status" value="1"/>
</dbReference>
<evidence type="ECO:0000256" key="2">
    <source>
        <dbReference type="ARBA" id="ARBA00009607"/>
    </source>
</evidence>
<evidence type="ECO:0000256" key="7">
    <source>
        <dbReference type="SAM" id="MobiDB-lite"/>
    </source>
</evidence>
<feature type="transmembrane region" description="Helical" evidence="8">
    <location>
        <begin position="85"/>
        <end position="109"/>
    </location>
</feature>
<comment type="subcellular location">
    <subcellularLocation>
        <location evidence="1">Membrane</location>
        <topology evidence="1">Multi-pass membrane protein</topology>
    </subcellularLocation>
</comment>